<dbReference type="GO" id="GO:0003968">
    <property type="term" value="F:RNA-directed RNA polymerase activity"/>
    <property type="evidence" value="ECO:0007669"/>
    <property type="project" value="UniProtKB-KW"/>
</dbReference>
<dbReference type="GeneID" id="80398063"/>
<evidence type="ECO:0000256" key="4">
    <source>
        <dbReference type="ARBA" id="ARBA00022695"/>
    </source>
</evidence>
<accession>A0A8S5L1E4</accession>
<dbReference type="GO" id="GO:0046872">
    <property type="term" value="F:metal ion binding"/>
    <property type="evidence" value="ECO:0007669"/>
    <property type="project" value="UniProtKB-KW"/>
</dbReference>
<dbReference type="SUPFAM" id="SSF56672">
    <property type="entry name" value="DNA/RNA polymerases"/>
    <property type="match status" value="1"/>
</dbReference>
<feature type="binding site" evidence="9">
    <location>
        <position position="275"/>
    </location>
    <ligand>
        <name>Mg(2+)</name>
        <dbReference type="ChEBI" id="CHEBI:18420"/>
        <label>2</label>
    </ligand>
</feature>
<protein>
    <recommendedName>
        <fullName evidence="1">RNA-directed RNA polymerase</fullName>
        <ecNumber evidence="1">2.7.7.48</ecNumber>
    </recommendedName>
    <alternativeName>
        <fullName evidence="7">RNA replicase beta chain</fullName>
    </alternativeName>
</protein>
<dbReference type="PROSITE" id="PS50522">
    <property type="entry name" value="RDRP_PHAGE"/>
    <property type="match status" value="1"/>
</dbReference>
<evidence type="ECO:0000313" key="12">
    <source>
        <dbReference type="Proteomes" id="UP000681651"/>
    </source>
</evidence>
<evidence type="ECO:0000256" key="2">
    <source>
        <dbReference type="ARBA" id="ARBA00022484"/>
    </source>
</evidence>
<dbReference type="Pfam" id="PF03431">
    <property type="entry name" value="RNA_replicase_B"/>
    <property type="match status" value="1"/>
</dbReference>
<evidence type="ECO:0000256" key="7">
    <source>
        <dbReference type="ARBA" id="ARBA00030248"/>
    </source>
</evidence>
<dbReference type="KEGG" id="vg:80398063"/>
<evidence type="ECO:0000256" key="6">
    <source>
        <dbReference type="ARBA" id="ARBA00022953"/>
    </source>
</evidence>
<dbReference type="GO" id="GO:0039694">
    <property type="term" value="P:viral RNA genome replication"/>
    <property type="evidence" value="ECO:0007669"/>
    <property type="project" value="InterPro"/>
</dbReference>
<evidence type="ECO:0000256" key="9">
    <source>
        <dbReference type="PIRSR" id="PIRSR605093-1"/>
    </source>
</evidence>
<evidence type="ECO:0000256" key="1">
    <source>
        <dbReference type="ARBA" id="ARBA00012494"/>
    </source>
</evidence>
<dbReference type="InterPro" id="IPR005093">
    <property type="entry name" value="RNArep_beta"/>
</dbReference>
<organism evidence="11 12">
    <name type="scientific">ssRNA phage SRR6049586_1</name>
    <dbReference type="NCBI Taxonomy" id="2786480"/>
    <lineage>
        <taxon>Viruses</taxon>
        <taxon>Riboviria</taxon>
        <taxon>Orthornavirae</taxon>
        <taxon>Lenarviricota</taxon>
        <taxon>Leviviricetes</taxon>
        <taxon>Norzivirales</taxon>
        <taxon>Fiersviridae</taxon>
        <taxon>Lohngkovirus</taxon>
        <taxon>Lohngkovirus borborovicinum</taxon>
        <taxon>Brudgevirus borborovicinum</taxon>
    </lineage>
</organism>
<comment type="catalytic activity">
    <reaction evidence="8">
        <text>RNA(n) + a ribonucleoside 5'-triphosphate = RNA(n+1) + diphosphate</text>
        <dbReference type="Rhea" id="RHEA:21248"/>
        <dbReference type="Rhea" id="RHEA-COMP:14527"/>
        <dbReference type="Rhea" id="RHEA-COMP:17342"/>
        <dbReference type="ChEBI" id="CHEBI:33019"/>
        <dbReference type="ChEBI" id="CHEBI:61557"/>
        <dbReference type="ChEBI" id="CHEBI:140395"/>
        <dbReference type="EC" id="2.7.7.48"/>
    </reaction>
</comment>
<evidence type="ECO:0000256" key="8">
    <source>
        <dbReference type="ARBA" id="ARBA00048744"/>
    </source>
</evidence>
<feature type="binding site" evidence="9">
    <location>
        <position position="355"/>
    </location>
    <ligand>
        <name>Mg(2+)</name>
        <dbReference type="ChEBI" id="CHEBI:18420"/>
        <label>2</label>
    </ligand>
</feature>
<keyword evidence="3" id="KW-0808">Transferase</keyword>
<dbReference type="RefSeq" id="YP_010769135.1">
    <property type="nucleotide sequence ID" value="NC_073887.1"/>
</dbReference>
<reference evidence="11" key="1">
    <citation type="submission" date="2020-09" db="EMBL/GenBank/DDBJ databases">
        <title>Leviviricetes taxonomy.</title>
        <authorList>
            <person name="Stockdale S.R."/>
            <person name="Callanan J."/>
            <person name="Adriaenssens E.M."/>
            <person name="Kuhn J.H."/>
            <person name="Rumnieks J."/>
            <person name="Shkoporov A."/>
            <person name="Draper L.A."/>
            <person name="Ross P."/>
            <person name="Hill C."/>
        </authorList>
    </citation>
    <scope>NUCLEOTIDE SEQUENCE</scope>
</reference>
<dbReference type="Proteomes" id="UP000681651">
    <property type="component" value="Segment"/>
</dbReference>
<gene>
    <name evidence="11" type="primary">SRR6049586_1_4</name>
</gene>
<keyword evidence="9" id="KW-0460">Magnesium</keyword>
<sequence>MSNFISPEVNDLALTFMEGLSCPRSLTVAILLRYSEVEQLVNLKCNPRAYLTPDQYLDAASATDFLRKVEFDIPGVDREASAMSKWWWAERECYKTNERLQALVDSDVSTIADQPVGDALRSFILQVRKELQSLIGLRPPRDWEIPGRFGPGATMSDSAQRSTVLHKLSSTPTLTPSALGLLFPWTDTAWARACANRGDVPSFVRGNSYFSVPKTALTHRSCAKEPSINGFYQLGLGSVLRNRLAKRGFDLVHGQSVHRQVACSASKSGELCTIDLTSASDTISINLVKLLLPREWFSALNSVRSTHTLVKGKWVRLEKFSSMGNGFTFELETAIFAAITLTACRGNPNVYVYGDDIIAPVEHASDVIGALRFFGFTPNADKTFVDGPFRESCGGDFFSGVAVRPFLLKELPSEPQDFITIANGIRRLALNNGQNPTRFARLRRSWFRCLDNIPSTIRRCRGPEGLGDIVIHDDESRWSYRWRSSIRYVRCYRPASFRTIGMNRFCGDTQMAAALYGIALHPEKSHDTRPGFDSRGIVVRDGVTGYKVGWAPFS</sequence>
<keyword evidence="12" id="KW-1185">Reference proteome</keyword>
<dbReference type="InterPro" id="IPR007096">
    <property type="entry name" value="RNA-dir_Rpol_cat_phage"/>
</dbReference>
<keyword evidence="6" id="KW-0693">Viral RNA replication</keyword>
<dbReference type="GO" id="GO:0000166">
    <property type="term" value="F:nucleotide binding"/>
    <property type="evidence" value="ECO:0007669"/>
    <property type="project" value="UniProtKB-KW"/>
</dbReference>
<evidence type="ECO:0000256" key="5">
    <source>
        <dbReference type="ARBA" id="ARBA00022741"/>
    </source>
</evidence>
<dbReference type="InterPro" id="IPR043502">
    <property type="entry name" value="DNA/RNA_pol_sf"/>
</dbReference>
<comment type="cofactor">
    <cofactor evidence="9">
        <name>Mg(2+)</name>
        <dbReference type="ChEBI" id="CHEBI:18420"/>
    </cofactor>
    <text evidence="9">Binds 2 Mg(2+) per subunit.</text>
</comment>
<evidence type="ECO:0000259" key="10">
    <source>
        <dbReference type="PROSITE" id="PS50522"/>
    </source>
</evidence>
<name>A0A8S5L1E4_9VIRU</name>
<feature type="domain" description="RdRp catalytic" evidence="10">
    <location>
        <begin position="260"/>
        <end position="387"/>
    </location>
</feature>
<keyword evidence="9" id="KW-0479">Metal-binding</keyword>
<keyword evidence="2 11" id="KW-0696">RNA-directed RNA polymerase</keyword>
<dbReference type="EC" id="2.7.7.48" evidence="1"/>
<evidence type="ECO:0000256" key="3">
    <source>
        <dbReference type="ARBA" id="ARBA00022679"/>
    </source>
</evidence>
<evidence type="ECO:0000313" key="11">
    <source>
        <dbReference type="EMBL" id="DAD50930.1"/>
    </source>
</evidence>
<proteinExistence type="predicted"/>
<dbReference type="EMBL" id="BK013667">
    <property type="protein sequence ID" value="DAD50930.1"/>
    <property type="molecule type" value="Genomic_RNA"/>
</dbReference>
<keyword evidence="5" id="KW-0547">Nucleotide-binding</keyword>
<keyword evidence="4" id="KW-0548">Nucleotidyltransferase</keyword>
<feature type="binding site" evidence="9">
    <location>
        <position position="356"/>
    </location>
    <ligand>
        <name>Mg(2+)</name>
        <dbReference type="ChEBI" id="CHEBI:18420"/>
        <label>2</label>
    </ligand>
</feature>